<proteinExistence type="predicted"/>
<dbReference type="Proteomes" id="UP001259803">
    <property type="component" value="Unassembled WGS sequence"/>
</dbReference>
<reference evidence="2 3" key="1">
    <citation type="submission" date="2023-09" db="EMBL/GenBank/DDBJ databases">
        <authorList>
            <person name="Rey-Velasco X."/>
        </authorList>
    </citation>
    <scope>NUCLEOTIDE SEQUENCE [LARGE SCALE GENOMIC DNA]</scope>
    <source>
        <strain evidence="2 3">F390</strain>
    </source>
</reference>
<evidence type="ECO:0000313" key="3">
    <source>
        <dbReference type="Proteomes" id="UP001259803"/>
    </source>
</evidence>
<feature type="domain" description="Flagellar motor switch protein FliN-like C-terminal" evidence="1">
    <location>
        <begin position="230"/>
        <end position="294"/>
    </location>
</feature>
<dbReference type="SUPFAM" id="SSF101801">
    <property type="entry name" value="Surface presentation of antigens (SPOA)"/>
    <property type="match status" value="1"/>
</dbReference>
<name>A0ABU2ZEH6_9SPHN</name>
<dbReference type="Gene3D" id="2.30.330.10">
    <property type="entry name" value="SpoA-like"/>
    <property type="match status" value="1"/>
</dbReference>
<sequence length="295" mass="31071">MKSDHAFVAERALARHCAALVGSQHSMEDDLVACAEAGTMMARHLRQPLCELLGRDHLRLTCSAAEIIAVADLTDGIEPLAANCLVGLFDGGPVVLTSIGGKAALALTDRTFGGNGEAPDPLPDQFPLSADLTLNRLEKALCLAMRHALGEGHDPVVRRRAEAIRRLKPFSGVTECARLVVSVEEDGQDAWHIVVAIGVPDLPVLFGNTLRAPAPSAKSARTPSLKPFANVPLPVVAVLAEVKLPLARVSRLAVGDVIPLCVSRAVPLTVNGTQIACGTIGTLDDRVAVQITRIP</sequence>
<evidence type="ECO:0000259" key="1">
    <source>
        <dbReference type="Pfam" id="PF01052"/>
    </source>
</evidence>
<keyword evidence="2" id="KW-0966">Cell projection</keyword>
<accession>A0ABU2ZEH6</accession>
<dbReference type="Pfam" id="PF01052">
    <property type="entry name" value="FliMN_C"/>
    <property type="match status" value="1"/>
</dbReference>
<comment type="caution">
    <text evidence="2">The sequence shown here is derived from an EMBL/GenBank/DDBJ whole genome shotgun (WGS) entry which is preliminary data.</text>
</comment>
<evidence type="ECO:0000313" key="2">
    <source>
        <dbReference type="EMBL" id="MDT0574684.1"/>
    </source>
</evidence>
<dbReference type="InterPro" id="IPR001543">
    <property type="entry name" value="FliN-like_C"/>
</dbReference>
<dbReference type="RefSeq" id="WP_311339254.1">
    <property type="nucleotide sequence ID" value="NZ_JAVRHS010000001.1"/>
</dbReference>
<gene>
    <name evidence="2" type="ORF">RM533_00640</name>
</gene>
<dbReference type="EMBL" id="JAVRHS010000001">
    <property type="protein sequence ID" value="MDT0574684.1"/>
    <property type="molecule type" value="Genomic_DNA"/>
</dbReference>
<dbReference type="PANTHER" id="PTHR30034">
    <property type="entry name" value="FLAGELLAR MOTOR SWITCH PROTEIN FLIM"/>
    <property type="match status" value="1"/>
</dbReference>
<protein>
    <submittedName>
        <fullName evidence="2">FliM/FliN family flagellar motor switch protein</fullName>
    </submittedName>
</protein>
<keyword evidence="2" id="KW-0969">Cilium</keyword>
<dbReference type="PANTHER" id="PTHR30034:SF6">
    <property type="entry name" value="YOP PROTEINS TRANSLOCATION PROTEIN Q"/>
    <property type="match status" value="1"/>
</dbReference>
<dbReference type="InterPro" id="IPR036429">
    <property type="entry name" value="SpoA-like_sf"/>
</dbReference>
<organism evidence="2 3">
    <name type="scientific">Croceicoccus esteveae</name>
    <dbReference type="NCBI Taxonomy" id="3075597"/>
    <lineage>
        <taxon>Bacteria</taxon>
        <taxon>Pseudomonadati</taxon>
        <taxon>Pseudomonadota</taxon>
        <taxon>Alphaproteobacteria</taxon>
        <taxon>Sphingomonadales</taxon>
        <taxon>Erythrobacteraceae</taxon>
        <taxon>Croceicoccus</taxon>
    </lineage>
</organism>
<keyword evidence="3" id="KW-1185">Reference proteome</keyword>
<keyword evidence="2" id="KW-0282">Flagellum</keyword>